<organism evidence="1 2">
    <name type="scientific">Suillus subaureus</name>
    <dbReference type="NCBI Taxonomy" id="48587"/>
    <lineage>
        <taxon>Eukaryota</taxon>
        <taxon>Fungi</taxon>
        <taxon>Dikarya</taxon>
        <taxon>Basidiomycota</taxon>
        <taxon>Agaricomycotina</taxon>
        <taxon>Agaricomycetes</taxon>
        <taxon>Agaricomycetidae</taxon>
        <taxon>Boletales</taxon>
        <taxon>Suillineae</taxon>
        <taxon>Suillaceae</taxon>
        <taxon>Suillus</taxon>
    </lineage>
</organism>
<name>A0A9P7E645_9AGAM</name>
<gene>
    <name evidence="1" type="ORF">BJ212DRAFT_1301462</name>
</gene>
<comment type="caution">
    <text evidence="1">The sequence shown here is derived from an EMBL/GenBank/DDBJ whole genome shotgun (WGS) entry which is preliminary data.</text>
</comment>
<reference evidence="1" key="1">
    <citation type="journal article" date="2020" name="New Phytol.">
        <title>Comparative genomics reveals dynamic genome evolution in host specialist ectomycorrhizal fungi.</title>
        <authorList>
            <person name="Lofgren L.A."/>
            <person name="Nguyen N.H."/>
            <person name="Vilgalys R."/>
            <person name="Ruytinx J."/>
            <person name="Liao H.L."/>
            <person name="Branco S."/>
            <person name="Kuo A."/>
            <person name="LaButti K."/>
            <person name="Lipzen A."/>
            <person name="Andreopoulos W."/>
            <person name="Pangilinan J."/>
            <person name="Riley R."/>
            <person name="Hundley H."/>
            <person name="Na H."/>
            <person name="Barry K."/>
            <person name="Grigoriev I.V."/>
            <person name="Stajich J.E."/>
            <person name="Kennedy P.G."/>
        </authorList>
    </citation>
    <scope>NUCLEOTIDE SEQUENCE</scope>
    <source>
        <strain evidence="1">MN1</strain>
    </source>
</reference>
<accession>A0A9P7E645</accession>
<dbReference type="GeneID" id="64627145"/>
<dbReference type="Proteomes" id="UP000807769">
    <property type="component" value="Unassembled WGS sequence"/>
</dbReference>
<dbReference type="OrthoDB" id="2669721at2759"/>
<protein>
    <submittedName>
        <fullName evidence="1">Uncharacterized protein</fullName>
    </submittedName>
</protein>
<sequence length="122" mass="13205">MQLATETIGGDNGETEWSFINVAVISLFSLPDNELLELLSHVVTSCAYYGDDGIHVIDIKSITDVVTMVPHHPRLPSEVVEDHFFMVEKPGLDVASFGILPVDDAVEGEGSDNDSDDAMDGQ</sequence>
<dbReference type="AlphaFoldDB" id="A0A9P7E645"/>
<keyword evidence="2" id="KW-1185">Reference proteome</keyword>
<dbReference type="EMBL" id="JABBWG010000026">
    <property type="protein sequence ID" value="KAG1812448.1"/>
    <property type="molecule type" value="Genomic_DNA"/>
</dbReference>
<evidence type="ECO:0000313" key="1">
    <source>
        <dbReference type="EMBL" id="KAG1812448.1"/>
    </source>
</evidence>
<evidence type="ECO:0000313" key="2">
    <source>
        <dbReference type="Proteomes" id="UP000807769"/>
    </source>
</evidence>
<proteinExistence type="predicted"/>
<dbReference type="RefSeq" id="XP_041190593.1">
    <property type="nucleotide sequence ID" value="XM_041333128.1"/>
</dbReference>